<keyword evidence="7 8" id="KW-0472">Membrane</keyword>
<dbReference type="InterPro" id="IPR035906">
    <property type="entry name" value="MetI-like_sf"/>
</dbReference>
<dbReference type="EMBL" id="CP073720">
    <property type="protein sequence ID" value="UWP80279.1"/>
    <property type="molecule type" value="Genomic_DNA"/>
</dbReference>
<dbReference type="InterPro" id="IPR010065">
    <property type="entry name" value="AA_ABC_transptr_permease_3TM"/>
</dbReference>
<keyword evidence="6 8" id="KW-1133">Transmembrane helix</keyword>
<evidence type="ECO:0000256" key="4">
    <source>
        <dbReference type="ARBA" id="ARBA00022692"/>
    </source>
</evidence>
<dbReference type="PANTHER" id="PTHR30614">
    <property type="entry name" value="MEMBRANE COMPONENT OF AMINO ACID ABC TRANSPORTER"/>
    <property type="match status" value="1"/>
</dbReference>
<feature type="transmembrane region" description="Helical" evidence="8">
    <location>
        <begin position="189"/>
        <end position="210"/>
    </location>
</feature>
<keyword evidence="2 8" id="KW-0813">Transport</keyword>
<evidence type="ECO:0000313" key="10">
    <source>
        <dbReference type="EMBL" id="UWP80279.1"/>
    </source>
</evidence>
<accession>A0ABY5VTY7</accession>
<feature type="transmembrane region" description="Helical" evidence="8">
    <location>
        <begin position="67"/>
        <end position="93"/>
    </location>
</feature>
<sequence length="219" mass="23783">MNWSWSYAWSCLPDLLRGMLITAEVTALGSVIALVAGLFWAILVLSGVPGVAHLARLIVDFVRGTPLVVQVFFFFYALPSIGISGGPFVIGVFSLGLYGSAYMAEVYRAGIVNLPRGQWEAAKVLRLPPVWHWIDVVIPQVFRAVLPALGNNIVVMLKYTPVLSTITVTELLTAGLDLGSESYRYLEPLTLAGVAFIVITIPCVLALRVLERRLARGAA</sequence>
<evidence type="ECO:0000256" key="1">
    <source>
        <dbReference type="ARBA" id="ARBA00004651"/>
    </source>
</evidence>
<evidence type="ECO:0000256" key="3">
    <source>
        <dbReference type="ARBA" id="ARBA00022475"/>
    </source>
</evidence>
<dbReference type="PROSITE" id="PS50928">
    <property type="entry name" value="ABC_TM1"/>
    <property type="match status" value="1"/>
</dbReference>
<keyword evidence="3" id="KW-1003">Cell membrane</keyword>
<comment type="similarity">
    <text evidence="8">Belongs to the binding-protein-dependent transport system permease family.</text>
</comment>
<dbReference type="CDD" id="cd06261">
    <property type="entry name" value="TM_PBP2"/>
    <property type="match status" value="1"/>
</dbReference>
<evidence type="ECO:0000259" key="9">
    <source>
        <dbReference type="PROSITE" id="PS50928"/>
    </source>
</evidence>
<protein>
    <submittedName>
        <fullName evidence="10">Ectoine/hydroxyectoine ABC transporter permease subunit EhuD</fullName>
    </submittedName>
</protein>
<keyword evidence="11" id="KW-1185">Reference proteome</keyword>
<dbReference type="NCBIfam" id="TIGR01726">
    <property type="entry name" value="HEQRo_perm_3TM"/>
    <property type="match status" value="1"/>
</dbReference>
<dbReference type="InterPro" id="IPR043429">
    <property type="entry name" value="ArtM/GltK/GlnP/TcyL/YhdX-like"/>
</dbReference>
<evidence type="ECO:0000256" key="7">
    <source>
        <dbReference type="ARBA" id="ARBA00023136"/>
    </source>
</evidence>
<reference evidence="10" key="1">
    <citation type="submission" date="2021-04" db="EMBL/GenBank/DDBJ databases">
        <authorList>
            <person name="Hartkoorn R.C."/>
            <person name="Beaudoing E."/>
            <person name="Hot D."/>
        </authorList>
    </citation>
    <scope>NUCLEOTIDE SEQUENCE</scope>
    <source>
        <strain evidence="10">NRRL B-16292</strain>
    </source>
</reference>
<dbReference type="PANTHER" id="PTHR30614:SF0">
    <property type="entry name" value="L-CYSTINE TRANSPORT SYSTEM PERMEASE PROTEIN TCYL"/>
    <property type="match status" value="1"/>
</dbReference>
<organism evidence="10 11">
    <name type="scientific">Dactylosporangium fulvum</name>
    <dbReference type="NCBI Taxonomy" id="53359"/>
    <lineage>
        <taxon>Bacteria</taxon>
        <taxon>Bacillati</taxon>
        <taxon>Actinomycetota</taxon>
        <taxon>Actinomycetes</taxon>
        <taxon>Micromonosporales</taxon>
        <taxon>Micromonosporaceae</taxon>
        <taxon>Dactylosporangium</taxon>
    </lineage>
</organism>
<dbReference type="Gene3D" id="1.10.3720.10">
    <property type="entry name" value="MetI-like"/>
    <property type="match status" value="1"/>
</dbReference>
<dbReference type="Pfam" id="PF00528">
    <property type="entry name" value="BPD_transp_1"/>
    <property type="match status" value="1"/>
</dbReference>
<keyword evidence="5" id="KW-0029">Amino-acid transport</keyword>
<dbReference type="InterPro" id="IPR014341">
    <property type="entry name" value="Ectoine_EhuD"/>
</dbReference>
<evidence type="ECO:0000313" key="11">
    <source>
        <dbReference type="Proteomes" id="UP001059617"/>
    </source>
</evidence>
<keyword evidence="4 8" id="KW-0812">Transmembrane</keyword>
<feature type="transmembrane region" description="Helical" evidence="8">
    <location>
        <begin position="20"/>
        <end position="46"/>
    </location>
</feature>
<comment type="subcellular location">
    <subcellularLocation>
        <location evidence="1 8">Cell membrane</location>
        <topology evidence="1 8">Multi-pass membrane protein</topology>
    </subcellularLocation>
</comment>
<evidence type="ECO:0000256" key="6">
    <source>
        <dbReference type="ARBA" id="ARBA00022989"/>
    </source>
</evidence>
<evidence type="ECO:0000256" key="5">
    <source>
        <dbReference type="ARBA" id="ARBA00022970"/>
    </source>
</evidence>
<evidence type="ECO:0000256" key="2">
    <source>
        <dbReference type="ARBA" id="ARBA00022448"/>
    </source>
</evidence>
<evidence type="ECO:0000256" key="8">
    <source>
        <dbReference type="RuleBase" id="RU363032"/>
    </source>
</evidence>
<reference evidence="10" key="2">
    <citation type="submission" date="2022-09" db="EMBL/GenBank/DDBJ databases">
        <title>Biosynthetic gene clusters of Dactylosporangioum fulvum.</title>
        <authorList>
            <person name="Caradec T."/>
        </authorList>
    </citation>
    <scope>NUCLEOTIDE SEQUENCE</scope>
    <source>
        <strain evidence="10">NRRL B-16292</strain>
    </source>
</reference>
<dbReference type="InterPro" id="IPR000515">
    <property type="entry name" value="MetI-like"/>
</dbReference>
<feature type="domain" description="ABC transmembrane type-1" evidence="9">
    <location>
        <begin position="19"/>
        <end position="207"/>
    </location>
</feature>
<dbReference type="RefSeq" id="WP_259858037.1">
    <property type="nucleotide sequence ID" value="NZ_BAAAST010000007.1"/>
</dbReference>
<dbReference type="SUPFAM" id="SSF161098">
    <property type="entry name" value="MetI-like"/>
    <property type="match status" value="1"/>
</dbReference>
<dbReference type="Proteomes" id="UP001059617">
    <property type="component" value="Chromosome"/>
</dbReference>
<name>A0ABY5VTY7_9ACTN</name>
<gene>
    <name evidence="10" type="primary">ehuD</name>
    <name evidence="10" type="ORF">Dfulv_34670</name>
</gene>
<dbReference type="NCBIfam" id="TIGR03003">
    <property type="entry name" value="ectoine_ehuD"/>
    <property type="match status" value="1"/>
</dbReference>
<proteinExistence type="inferred from homology"/>